<feature type="domain" description="Methyltransferase" evidence="2">
    <location>
        <begin position="54"/>
        <end position="151"/>
    </location>
</feature>
<organism evidence="3 4">
    <name type="scientific">Mycobacterium kyorinense</name>
    <dbReference type="NCBI Taxonomy" id="487514"/>
    <lineage>
        <taxon>Bacteria</taxon>
        <taxon>Bacillati</taxon>
        <taxon>Actinomycetota</taxon>
        <taxon>Actinomycetes</taxon>
        <taxon>Mycobacteriales</taxon>
        <taxon>Mycobacteriaceae</taxon>
        <taxon>Mycobacterium</taxon>
    </lineage>
</organism>
<name>A0A1X1XCZ9_9MYCO</name>
<evidence type="ECO:0000259" key="2">
    <source>
        <dbReference type="Pfam" id="PF13649"/>
    </source>
</evidence>
<accession>A0A1X1XCZ9</accession>
<dbReference type="OrthoDB" id="9804312at2"/>
<sequence length="226" mass="25236">MRRGDNQASDVRGRQRQHWQTTYAAHPAMYGTAPSDPAQYAIGLFGRGGVVDLLELGAGQGRDTVWFLHAGLTVTALDYAEGALRELRHVAEANRVGAKLTTIVHDVRQPLPLSDRSVDGVYSHMLFNMALSTAELVDLAGEVHRVLRPGGLLVYTVRHTRDAHYRAGISHGDNMFENGGFIVHFFDRSLVDRLAAGFTMLDFAEFEEGELPRRLWRVTLRRDQGR</sequence>
<dbReference type="GO" id="GO:0032259">
    <property type="term" value="P:methylation"/>
    <property type="evidence" value="ECO:0007669"/>
    <property type="project" value="UniProtKB-KW"/>
</dbReference>
<keyword evidence="1 3" id="KW-0489">Methyltransferase</keyword>
<dbReference type="PANTHER" id="PTHR42912">
    <property type="entry name" value="METHYLTRANSFERASE"/>
    <property type="match status" value="1"/>
</dbReference>
<dbReference type="EMBL" id="LQPE01000172">
    <property type="protein sequence ID" value="ORV96692.1"/>
    <property type="molecule type" value="Genomic_DNA"/>
</dbReference>
<dbReference type="InterPro" id="IPR050508">
    <property type="entry name" value="Methyltransf_Superfamily"/>
</dbReference>
<dbReference type="AlphaFoldDB" id="A0A1X1XCZ9"/>
<reference evidence="3 4" key="1">
    <citation type="submission" date="2016-01" db="EMBL/GenBank/DDBJ databases">
        <title>The new phylogeny of the genus Mycobacterium.</title>
        <authorList>
            <person name="Tarcisio F."/>
            <person name="Conor M."/>
            <person name="Antonella G."/>
            <person name="Elisabetta G."/>
            <person name="Giulia F.S."/>
            <person name="Sara T."/>
            <person name="Anna F."/>
            <person name="Clotilde B."/>
            <person name="Roberto B."/>
            <person name="Veronica D.S."/>
            <person name="Fabio R."/>
            <person name="Monica P."/>
            <person name="Olivier J."/>
            <person name="Enrico T."/>
            <person name="Nicola S."/>
        </authorList>
    </citation>
    <scope>NUCLEOTIDE SEQUENCE [LARGE SCALE GENOMIC DNA]</scope>
    <source>
        <strain evidence="3 4">DSM 45166</strain>
    </source>
</reference>
<evidence type="ECO:0000256" key="1">
    <source>
        <dbReference type="ARBA" id="ARBA00022603"/>
    </source>
</evidence>
<comment type="caution">
    <text evidence="3">The sequence shown here is derived from an EMBL/GenBank/DDBJ whole genome shotgun (WGS) entry which is preliminary data.</text>
</comment>
<dbReference type="InterPro" id="IPR041698">
    <property type="entry name" value="Methyltransf_25"/>
</dbReference>
<evidence type="ECO:0000313" key="4">
    <source>
        <dbReference type="Proteomes" id="UP000193487"/>
    </source>
</evidence>
<dbReference type="GO" id="GO:0008168">
    <property type="term" value="F:methyltransferase activity"/>
    <property type="evidence" value="ECO:0007669"/>
    <property type="project" value="UniProtKB-KW"/>
</dbReference>
<protein>
    <submittedName>
        <fullName evidence="3">6-O-methylguanine DNA methyltransferase</fullName>
    </submittedName>
</protein>
<dbReference type="PANTHER" id="PTHR42912:SF93">
    <property type="entry name" value="N6-ADENOSINE-METHYLTRANSFERASE TMT1A"/>
    <property type="match status" value="1"/>
</dbReference>
<gene>
    <name evidence="3" type="ORF">AWC14_15805</name>
</gene>
<dbReference type="CDD" id="cd02440">
    <property type="entry name" value="AdoMet_MTases"/>
    <property type="match status" value="1"/>
</dbReference>
<dbReference type="Proteomes" id="UP000193487">
    <property type="component" value="Unassembled WGS sequence"/>
</dbReference>
<dbReference type="Pfam" id="PF13649">
    <property type="entry name" value="Methyltransf_25"/>
    <property type="match status" value="1"/>
</dbReference>
<dbReference type="InterPro" id="IPR029063">
    <property type="entry name" value="SAM-dependent_MTases_sf"/>
</dbReference>
<proteinExistence type="predicted"/>
<keyword evidence="4" id="KW-1185">Reference proteome</keyword>
<dbReference type="Gene3D" id="3.40.50.150">
    <property type="entry name" value="Vaccinia Virus protein VP39"/>
    <property type="match status" value="1"/>
</dbReference>
<dbReference type="SUPFAM" id="SSF53335">
    <property type="entry name" value="S-adenosyl-L-methionine-dependent methyltransferases"/>
    <property type="match status" value="1"/>
</dbReference>
<keyword evidence="3" id="KW-0808">Transferase</keyword>
<evidence type="ECO:0000313" key="3">
    <source>
        <dbReference type="EMBL" id="ORV96692.1"/>
    </source>
</evidence>
<dbReference type="RefSeq" id="WP_045383223.1">
    <property type="nucleotide sequence ID" value="NZ_BBKA01000098.1"/>
</dbReference>